<comment type="similarity">
    <text evidence="1">Belongs to the RelB/DinJ antitoxin family.</text>
</comment>
<dbReference type="PANTHER" id="PTHR38781:SF1">
    <property type="entry name" value="ANTITOXIN DINJ-RELATED"/>
    <property type="match status" value="1"/>
</dbReference>
<gene>
    <name evidence="3" type="ORF">CO174_04925</name>
</gene>
<sequence length="111" mass="12597">MCCGCIDIVMTDQISYKHMGHIQIRIDDKTKNDAKKVLDQLGMDMSMAVKLYLRQISLRKGIPFPLTTENDMTPLQEQALIDESNQALEAYKTGKLKGYTSTKELLKDLTI</sequence>
<dbReference type="PANTHER" id="PTHR38781">
    <property type="entry name" value="ANTITOXIN DINJ-RELATED"/>
    <property type="match status" value="1"/>
</dbReference>
<dbReference type="NCBIfam" id="TIGR02384">
    <property type="entry name" value="RelB_DinJ"/>
    <property type="match status" value="1"/>
</dbReference>
<evidence type="ECO:0000256" key="2">
    <source>
        <dbReference type="ARBA" id="ARBA00022649"/>
    </source>
</evidence>
<evidence type="ECO:0000256" key="1">
    <source>
        <dbReference type="ARBA" id="ARBA00010562"/>
    </source>
</evidence>
<comment type="caution">
    <text evidence="3">The sequence shown here is derived from an EMBL/GenBank/DDBJ whole genome shotgun (WGS) entry which is preliminary data.</text>
</comment>
<dbReference type="GO" id="GO:0006351">
    <property type="term" value="P:DNA-templated transcription"/>
    <property type="evidence" value="ECO:0007669"/>
    <property type="project" value="TreeGrafter"/>
</dbReference>
<dbReference type="EMBL" id="PFWU01000049">
    <property type="protein sequence ID" value="PJA45147.1"/>
    <property type="molecule type" value="Genomic_DNA"/>
</dbReference>
<dbReference type="Gene3D" id="1.10.1220.10">
    <property type="entry name" value="Met repressor-like"/>
    <property type="match status" value="1"/>
</dbReference>
<name>A0A2M7XB89_9BACT</name>
<dbReference type="InterPro" id="IPR013321">
    <property type="entry name" value="Arc_rbn_hlx_hlx"/>
</dbReference>
<protein>
    <recommendedName>
        <fullName evidence="5">Type II toxin-antitoxin system antitoxin, RelB/DinJ family</fullName>
    </recommendedName>
</protein>
<evidence type="ECO:0000313" key="4">
    <source>
        <dbReference type="Proteomes" id="UP000229385"/>
    </source>
</evidence>
<keyword evidence="2" id="KW-1277">Toxin-antitoxin system</keyword>
<dbReference type="AlphaFoldDB" id="A0A2M7XB89"/>
<dbReference type="InterPro" id="IPR007337">
    <property type="entry name" value="RelB/DinJ"/>
</dbReference>
<dbReference type="Pfam" id="PF04221">
    <property type="entry name" value="RelB"/>
    <property type="match status" value="1"/>
</dbReference>
<evidence type="ECO:0008006" key="5">
    <source>
        <dbReference type="Google" id="ProtNLM"/>
    </source>
</evidence>
<dbReference type="Proteomes" id="UP000229385">
    <property type="component" value="Unassembled WGS sequence"/>
</dbReference>
<dbReference type="GO" id="GO:0006355">
    <property type="term" value="P:regulation of DNA-templated transcription"/>
    <property type="evidence" value="ECO:0007669"/>
    <property type="project" value="InterPro"/>
</dbReference>
<accession>A0A2M7XB89</accession>
<evidence type="ECO:0000313" key="3">
    <source>
        <dbReference type="EMBL" id="PJA45147.1"/>
    </source>
</evidence>
<reference evidence="4" key="1">
    <citation type="submission" date="2017-09" db="EMBL/GenBank/DDBJ databases">
        <title>Depth-based differentiation of microbial function through sediment-hosted aquifers and enrichment of novel symbionts in the deep terrestrial subsurface.</title>
        <authorList>
            <person name="Probst A.J."/>
            <person name="Ladd B."/>
            <person name="Jarett J.K."/>
            <person name="Geller-Mcgrath D.E."/>
            <person name="Sieber C.M.K."/>
            <person name="Emerson J.B."/>
            <person name="Anantharaman K."/>
            <person name="Thomas B.C."/>
            <person name="Malmstrom R."/>
            <person name="Stieglmeier M."/>
            <person name="Klingl A."/>
            <person name="Woyke T."/>
            <person name="Ryan C.M."/>
            <person name="Banfield J.F."/>
        </authorList>
    </citation>
    <scope>NUCLEOTIDE SEQUENCE [LARGE SCALE GENOMIC DNA]</scope>
</reference>
<proteinExistence type="inferred from homology"/>
<organism evidence="3 4">
    <name type="scientific">Candidatus Uhrbacteria bacterium CG_4_9_14_3_um_filter_50_9</name>
    <dbReference type="NCBI Taxonomy" id="1975035"/>
    <lineage>
        <taxon>Bacteria</taxon>
        <taxon>Candidatus Uhriibacteriota</taxon>
    </lineage>
</organism>